<feature type="non-terminal residue" evidence="1">
    <location>
        <position position="227"/>
    </location>
</feature>
<dbReference type="EMBL" id="UINC01092887">
    <property type="protein sequence ID" value="SVC46858.1"/>
    <property type="molecule type" value="Genomic_DNA"/>
</dbReference>
<protein>
    <submittedName>
        <fullName evidence="1">Uncharacterized protein</fullName>
    </submittedName>
</protein>
<evidence type="ECO:0000313" key="1">
    <source>
        <dbReference type="EMBL" id="SVC46858.1"/>
    </source>
</evidence>
<reference evidence="1" key="1">
    <citation type="submission" date="2018-05" db="EMBL/GenBank/DDBJ databases">
        <authorList>
            <person name="Lanie J.A."/>
            <person name="Ng W.-L."/>
            <person name="Kazmierczak K.M."/>
            <person name="Andrzejewski T.M."/>
            <person name="Davidsen T.M."/>
            <person name="Wayne K.J."/>
            <person name="Tettelin H."/>
            <person name="Glass J.I."/>
            <person name="Rusch D."/>
            <person name="Podicherti R."/>
            <person name="Tsui H.-C.T."/>
            <person name="Winkler M.E."/>
        </authorList>
    </citation>
    <scope>NUCLEOTIDE SEQUENCE</scope>
</reference>
<dbReference type="AlphaFoldDB" id="A0A382ME91"/>
<gene>
    <name evidence="1" type="ORF">METZ01_LOCUS299712</name>
</gene>
<name>A0A382ME91_9ZZZZ</name>
<accession>A0A382ME91</accession>
<proteinExistence type="predicted"/>
<organism evidence="1">
    <name type="scientific">marine metagenome</name>
    <dbReference type="NCBI Taxonomy" id="408172"/>
    <lineage>
        <taxon>unclassified sequences</taxon>
        <taxon>metagenomes</taxon>
        <taxon>ecological metagenomes</taxon>
    </lineage>
</organism>
<sequence length="227" mass="25857">MVKKITATVLAMIFYSGLMAQDSPIVNSASYSKVYKGKEAAFEKAVSSHVSEWHGEGQWNQFGSRVMTGPRAGQYFIGTTGHYWKDYDNRVTTDAHDEDWARINNRFVEESSGQNYFVRNLDASYNDRRSPMWRIQYFYCKPGGVRDMVGILKKIRAANEDAKYERSYGIFHLVASGRNAVLADVTRMDGMADMGPANSRLRERWAAKYGDEASFEDAVNTWLNSYT</sequence>